<dbReference type="EMBL" id="CM051406">
    <property type="protein sequence ID" value="KAJ4703678.1"/>
    <property type="molecule type" value="Genomic_DNA"/>
</dbReference>
<dbReference type="Proteomes" id="UP001164539">
    <property type="component" value="Chromosome 13"/>
</dbReference>
<keyword evidence="2" id="KW-1185">Reference proteome</keyword>
<gene>
    <name evidence="1" type="ORF">OWV82_023546</name>
</gene>
<protein>
    <submittedName>
        <fullName evidence="1">Receptor-like protein kinase</fullName>
    </submittedName>
</protein>
<sequence>MDLAESNLFGKGSFGSVYKGTLQDGMQVAVKVFHLELEGALKSFDAECEVLRNIRHRNLVKIISTCSSSHFKALVLEYMPNGSLEKWLYDNNHSFDILQRLNMVIEVASALEYLHYGYSSPIIHCDIKPTNILLDGNMVAHLSDFGIAKILGEEASSTTETLATVGYMAPEYGREGKVSRKGDVYSYGIMLMETFTKKKPTDEVFAGETSLKSWVRDSIHSKIRDVADTDLLRKDDEHFGAKEQCLSSILSLAIECKRESPEKRINIKEAITRLLKIRDTLQMNIENAGD</sequence>
<comment type="caution">
    <text evidence="1">The sequence shown here is derived from an EMBL/GenBank/DDBJ whole genome shotgun (WGS) entry which is preliminary data.</text>
</comment>
<name>A0ACC1WY59_MELAZ</name>
<evidence type="ECO:0000313" key="2">
    <source>
        <dbReference type="Proteomes" id="UP001164539"/>
    </source>
</evidence>
<organism evidence="1 2">
    <name type="scientific">Melia azedarach</name>
    <name type="common">Chinaberry tree</name>
    <dbReference type="NCBI Taxonomy" id="155640"/>
    <lineage>
        <taxon>Eukaryota</taxon>
        <taxon>Viridiplantae</taxon>
        <taxon>Streptophyta</taxon>
        <taxon>Embryophyta</taxon>
        <taxon>Tracheophyta</taxon>
        <taxon>Spermatophyta</taxon>
        <taxon>Magnoliopsida</taxon>
        <taxon>eudicotyledons</taxon>
        <taxon>Gunneridae</taxon>
        <taxon>Pentapetalae</taxon>
        <taxon>rosids</taxon>
        <taxon>malvids</taxon>
        <taxon>Sapindales</taxon>
        <taxon>Meliaceae</taxon>
        <taxon>Melia</taxon>
    </lineage>
</organism>
<accession>A0ACC1WY59</accession>
<evidence type="ECO:0000313" key="1">
    <source>
        <dbReference type="EMBL" id="KAJ4703678.1"/>
    </source>
</evidence>
<reference evidence="1 2" key="1">
    <citation type="journal article" date="2023" name="Science">
        <title>Complex scaffold remodeling in plant triterpene biosynthesis.</title>
        <authorList>
            <person name="De La Pena R."/>
            <person name="Hodgson H."/>
            <person name="Liu J.C."/>
            <person name="Stephenson M.J."/>
            <person name="Martin A.C."/>
            <person name="Owen C."/>
            <person name="Harkess A."/>
            <person name="Leebens-Mack J."/>
            <person name="Jimenez L.E."/>
            <person name="Osbourn A."/>
            <person name="Sattely E.S."/>
        </authorList>
    </citation>
    <scope>NUCLEOTIDE SEQUENCE [LARGE SCALE GENOMIC DNA]</scope>
    <source>
        <strain evidence="2">cv. JPN11</strain>
        <tissue evidence="1">Leaf</tissue>
    </source>
</reference>
<proteinExistence type="predicted"/>